<dbReference type="Proteomes" id="UP000603904">
    <property type="component" value="Unassembled WGS sequence"/>
</dbReference>
<evidence type="ECO:0000313" key="2">
    <source>
        <dbReference type="EMBL" id="GIH40815.1"/>
    </source>
</evidence>
<dbReference type="PANTHER" id="PTHR35010:SF2">
    <property type="entry name" value="BLL4672 PROTEIN"/>
    <property type="match status" value="1"/>
</dbReference>
<dbReference type="PANTHER" id="PTHR35010">
    <property type="entry name" value="BLL4672 PROTEIN-RELATED"/>
    <property type="match status" value="1"/>
</dbReference>
<accession>A0ABQ4G175</accession>
<proteinExistence type="predicted"/>
<protein>
    <submittedName>
        <fullName evidence="2">Transcriptional regulator</fullName>
    </submittedName>
</protein>
<dbReference type="Pfam" id="PF13560">
    <property type="entry name" value="HTH_31"/>
    <property type="match status" value="1"/>
</dbReference>
<evidence type="ECO:0000259" key="1">
    <source>
        <dbReference type="Pfam" id="PF17765"/>
    </source>
</evidence>
<comment type="caution">
    <text evidence="2">The sequence shown here is derived from an EMBL/GenBank/DDBJ whole genome shotgun (WGS) entry which is preliminary data.</text>
</comment>
<dbReference type="EMBL" id="BOOC01000016">
    <property type="protein sequence ID" value="GIH40815.1"/>
    <property type="molecule type" value="Genomic_DNA"/>
</dbReference>
<organism evidence="2 3">
    <name type="scientific">Microbispora corallina</name>
    <dbReference type="NCBI Taxonomy" id="83302"/>
    <lineage>
        <taxon>Bacteria</taxon>
        <taxon>Bacillati</taxon>
        <taxon>Actinomycetota</taxon>
        <taxon>Actinomycetes</taxon>
        <taxon>Streptosporangiales</taxon>
        <taxon>Streptosporangiaceae</taxon>
        <taxon>Microbispora</taxon>
    </lineage>
</organism>
<feature type="domain" description="MmyB-like transcription regulator ligand binding" evidence="1">
    <location>
        <begin position="59"/>
        <end position="220"/>
    </location>
</feature>
<name>A0ABQ4G175_9ACTN</name>
<gene>
    <name evidence="2" type="ORF">Mco01_38150</name>
</gene>
<reference evidence="2 3" key="1">
    <citation type="submission" date="2021-01" db="EMBL/GenBank/DDBJ databases">
        <title>Whole genome shotgun sequence of Microbispora corallina NBRC 16416.</title>
        <authorList>
            <person name="Komaki H."/>
            <person name="Tamura T."/>
        </authorList>
    </citation>
    <scope>NUCLEOTIDE SEQUENCE [LARGE SCALE GENOMIC DNA]</scope>
    <source>
        <strain evidence="2 3">NBRC 16416</strain>
    </source>
</reference>
<sequence>MLAGVSIDYYTRLEQGRERRPSDQVVGALARALCLDSDAVDHLYELARPRSARTADDRVDARVRRLMECWTMAPAYVVNRRLDVLATNRLGAALIDGLKHPGNLLRLTFLDPASRDFYLDWEQEARYKVAYVRAAMGSDVDDPALVELVRELSAASEDFRVMWARHDVWPKSRACERMYRPEVGEMVLHLDAFAVNGAPGQELVVFQAEPGSPSERALIELAHLSAARHTRSA</sequence>
<evidence type="ECO:0000313" key="3">
    <source>
        <dbReference type="Proteomes" id="UP000603904"/>
    </source>
</evidence>
<dbReference type="Gene3D" id="1.10.260.40">
    <property type="entry name" value="lambda repressor-like DNA-binding domains"/>
    <property type="match status" value="1"/>
</dbReference>
<dbReference type="Gene3D" id="3.30.450.180">
    <property type="match status" value="1"/>
</dbReference>
<dbReference type="InterPro" id="IPR041413">
    <property type="entry name" value="MLTR_LBD"/>
</dbReference>
<keyword evidence="3" id="KW-1185">Reference proteome</keyword>
<dbReference type="InterPro" id="IPR010982">
    <property type="entry name" value="Lambda_DNA-bd_dom_sf"/>
</dbReference>
<dbReference type="Pfam" id="PF17765">
    <property type="entry name" value="MLTR_LBD"/>
    <property type="match status" value="1"/>
</dbReference>